<dbReference type="Pfam" id="PF02080">
    <property type="entry name" value="TrkA_C"/>
    <property type="match status" value="1"/>
</dbReference>
<sequence length="216" mass="24307">MKNVLLIGLGRFGRYTASKLYDLGHQVMAVDKDEERVSKVLNYVTNAVIGDGTDKDFIASLGVPNYDLCIVAIGDDFLSSLETTSLLKDYGAKKVVSRATMASQEKFLLRNGADYVVFPERQLGTWTAIRYSSDNIENFFELMDGYAVFEVRVPDSWDGRKIGELDVRKKYGVNILGIRRPQEKIDMNIAYDTVLQAGQTMLILGKQDDMQKILKL</sequence>
<comment type="caution">
    <text evidence="3">The sequence shown here is derived from an EMBL/GenBank/DDBJ whole genome shotgun (WGS) entry which is preliminary data.</text>
</comment>
<dbReference type="PROSITE" id="PS51201">
    <property type="entry name" value="RCK_N"/>
    <property type="match status" value="1"/>
</dbReference>
<dbReference type="Gene3D" id="3.40.50.720">
    <property type="entry name" value="NAD(P)-binding Rossmann-like Domain"/>
    <property type="match status" value="1"/>
</dbReference>
<dbReference type="InterPro" id="IPR050721">
    <property type="entry name" value="Trk_Ktr_HKT_K-transport"/>
</dbReference>
<dbReference type="PANTHER" id="PTHR43833:SF7">
    <property type="entry name" value="KTR SYSTEM POTASSIUM UPTAKE PROTEIN C"/>
    <property type="match status" value="1"/>
</dbReference>
<dbReference type="InterPro" id="IPR006037">
    <property type="entry name" value="RCK_C"/>
</dbReference>
<dbReference type="Gene3D" id="3.30.70.1450">
    <property type="entry name" value="Regulator of K+ conductance, C-terminal domain"/>
    <property type="match status" value="1"/>
</dbReference>
<dbReference type="GO" id="GO:0006813">
    <property type="term" value="P:potassium ion transport"/>
    <property type="evidence" value="ECO:0007669"/>
    <property type="project" value="InterPro"/>
</dbReference>
<evidence type="ECO:0000313" key="4">
    <source>
        <dbReference type="Proteomes" id="UP001286174"/>
    </source>
</evidence>
<dbReference type="EMBL" id="JALBUR010000001">
    <property type="protein sequence ID" value="MDX8418514.1"/>
    <property type="molecule type" value="Genomic_DNA"/>
</dbReference>
<dbReference type="InterPro" id="IPR003148">
    <property type="entry name" value="RCK_N"/>
</dbReference>
<gene>
    <name evidence="3" type="ORF">MOZ60_00230</name>
</gene>
<dbReference type="SUPFAM" id="SSF116726">
    <property type="entry name" value="TrkA C-terminal domain-like"/>
    <property type="match status" value="1"/>
</dbReference>
<dbReference type="PROSITE" id="PS51202">
    <property type="entry name" value="RCK_C"/>
    <property type="match status" value="1"/>
</dbReference>
<proteinExistence type="predicted"/>
<dbReference type="SUPFAM" id="SSF51735">
    <property type="entry name" value="NAD(P)-binding Rossmann-fold domains"/>
    <property type="match status" value="1"/>
</dbReference>
<dbReference type="Proteomes" id="UP001286174">
    <property type="component" value="Unassembled WGS sequence"/>
</dbReference>
<dbReference type="GO" id="GO:0008324">
    <property type="term" value="F:monoatomic cation transmembrane transporter activity"/>
    <property type="evidence" value="ECO:0007669"/>
    <property type="project" value="InterPro"/>
</dbReference>
<dbReference type="PANTHER" id="PTHR43833">
    <property type="entry name" value="POTASSIUM CHANNEL PROTEIN 2-RELATED-RELATED"/>
    <property type="match status" value="1"/>
</dbReference>
<evidence type="ECO:0000313" key="3">
    <source>
        <dbReference type="EMBL" id="MDX8418514.1"/>
    </source>
</evidence>
<organism evidence="3 4">
    <name type="scientific">Grylomicrobium aquisgranensis</name>
    <dbReference type="NCBI Taxonomy" id="2926318"/>
    <lineage>
        <taxon>Bacteria</taxon>
        <taxon>Bacillati</taxon>
        <taxon>Bacillota</taxon>
        <taxon>Erysipelotrichia</taxon>
        <taxon>Erysipelotrichales</taxon>
        <taxon>Erysipelotrichaceae</taxon>
        <taxon>Grylomicrobium</taxon>
    </lineage>
</organism>
<evidence type="ECO:0000259" key="2">
    <source>
        <dbReference type="PROSITE" id="PS51202"/>
    </source>
</evidence>
<name>A0AB35U640_9FIRM</name>
<dbReference type="RefSeq" id="WP_277008844.1">
    <property type="nucleotide sequence ID" value="NZ_JALBUR010000001.1"/>
</dbReference>
<reference evidence="3 4" key="1">
    <citation type="submission" date="2022-03" db="EMBL/GenBank/DDBJ databases">
        <title>Novel taxa within the pig intestine.</title>
        <authorList>
            <person name="Wylensek D."/>
            <person name="Bishof K."/>
            <person name="Afrizal A."/>
            <person name="Clavel T."/>
        </authorList>
    </citation>
    <scope>NUCLEOTIDE SEQUENCE [LARGE SCALE GENOMIC DNA]</scope>
    <source>
        <strain evidence="3 4">CLA-KB-P133</strain>
    </source>
</reference>
<accession>A0AB35U640</accession>
<keyword evidence="4" id="KW-1185">Reference proteome</keyword>
<dbReference type="AlphaFoldDB" id="A0AB35U640"/>
<dbReference type="Pfam" id="PF02254">
    <property type="entry name" value="TrkA_N"/>
    <property type="match status" value="1"/>
</dbReference>
<dbReference type="InterPro" id="IPR036721">
    <property type="entry name" value="RCK_C_sf"/>
</dbReference>
<evidence type="ECO:0000259" key="1">
    <source>
        <dbReference type="PROSITE" id="PS51201"/>
    </source>
</evidence>
<protein>
    <submittedName>
        <fullName evidence="3">TrkA family potassium uptake protein</fullName>
    </submittedName>
</protein>
<dbReference type="InterPro" id="IPR036291">
    <property type="entry name" value="NAD(P)-bd_dom_sf"/>
</dbReference>
<feature type="domain" description="RCK C-terminal" evidence="2">
    <location>
        <begin position="134"/>
        <end position="216"/>
    </location>
</feature>
<feature type="domain" description="RCK N-terminal" evidence="1">
    <location>
        <begin position="1"/>
        <end position="117"/>
    </location>
</feature>